<proteinExistence type="predicted"/>
<sequence length="94" mass="10282">MASALKLNIKKLLITGFNAQGDIVATRFISVNLLHDKCPIEREQVGRAVGALLADEGCVETLVTLGKRHCAEFSCPKKAQKWAARELFDTEPVS</sequence>
<dbReference type="Proteomes" id="UP000029228">
    <property type="component" value="Unassembled WGS sequence"/>
</dbReference>
<dbReference type="STRING" id="990268.JCM19235_1369"/>
<name>A0A090S8F4_9VIBR</name>
<reference evidence="1 2" key="2">
    <citation type="submission" date="2014-09" db="EMBL/GenBank/DDBJ databases">
        <authorList>
            <consortium name="NBRP consortium"/>
            <person name="Sawabe T."/>
            <person name="Meirelles P."/>
            <person name="Nakanishi M."/>
            <person name="Sayaka M."/>
            <person name="Hattori M."/>
            <person name="Ohkuma M."/>
        </authorList>
    </citation>
    <scope>NUCLEOTIDE SEQUENCE [LARGE SCALE GENOMIC DNA]</scope>
    <source>
        <strain evidence="2">JCM19235</strain>
    </source>
</reference>
<comment type="caution">
    <text evidence="1">The sequence shown here is derived from an EMBL/GenBank/DDBJ whole genome shotgun (WGS) entry which is preliminary data.</text>
</comment>
<reference evidence="1 2" key="1">
    <citation type="submission" date="2014-09" db="EMBL/GenBank/DDBJ databases">
        <title>Vibrio maritimus JCM 19235. (C45) whole genome shotgun sequence.</title>
        <authorList>
            <person name="Sawabe T."/>
            <person name="Meirelles P."/>
            <person name="Nakanishi M."/>
            <person name="Sayaka M."/>
            <person name="Hattori M."/>
            <person name="Ohkuma M."/>
        </authorList>
    </citation>
    <scope>NUCLEOTIDE SEQUENCE [LARGE SCALE GENOMIC DNA]</scope>
    <source>
        <strain evidence="2">JCM19235</strain>
    </source>
</reference>
<accession>A0A090S8F4</accession>
<keyword evidence="2" id="KW-1185">Reference proteome</keyword>
<evidence type="ECO:0000313" key="1">
    <source>
        <dbReference type="EMBL" id="GAL23068.1"/>
    </source>
</evidence>
<protein>
    <submittedName>
        <fullName evidence="1">Uncharacterized protein</fullName>
    </submittedName>
</protein>
<evidence type="ECO:0000313" key="2">
    <source>
        <dbReference type="Proteomes" id="UP000029228"/>
    </source>
</evidence>
<gene>
    <name evidence="1" type="ORF">JCM19235_1369</name>
</gene>
<organism evidence="1 2">
    <name type="scientific">Vibrio maritimus</name>
    <dbReference type="NCBI Taxonomy" id="990268"/>
    <lineage>
        <taxon>Bacteria</taxon>
        <taxon>Pseudomonadati</taxon>
        <taxon>Pseudomonadota</taxon>
        <taxon>Gammaproteobacteria</taxon>
        <taxon>Vibrionales</taxon>
        <taxon>Vibrionaceae</taxon>
        <taxon>Vibrio</taxon>
    </lineage>
</organism>
<dbReference type="AlphaFoldDB" id="A0A090S8F4"/>
<dbReference type="EMBL" id="BBMR01000017">
    <property type="protein sequence ID" value="GAL23068.1"/>
    <property type="molecule type" value="Genomic_DNA"/>
</dbReference>